<dbReference type="EMBL" id="SDHW01000002">
    <property type="protein sequence ID" value="RXK60404.1"/>
    <property type="molecule type" value="Genomic_DNA"/>
</dbReference>
<evidence type="ECO:0000256" key="13">
    <source>
        <dbReference type="ARBA" id="ARBA00022989"/>
    </source>
</evidence>
<evidence type="ECO:0000256" key="16">
    <source>
        <dbReference type="ARBA" id="ARBA00023209"/>
    </source>
</evidence>
<feature type="transmembrane region" description="Helical" evidence="24">
    <location>
        <begin position="209"/>
        <end position="230"/>
    </location>
</feature>
<evidence type="ECO:0000256" key="20">
    <source>
        <dbReference type="ARBA" id="ARBA00032253"/>
    </source>
</evidence>
<keyword evidence="15 24" id="KW-0472">Membrane</keyword>
<dbReference type="GO" id="GO:0005886">
    <property type="term" value="C:plasma membrane"/>
    <property type="evidence" value="ECO:0007669"/>
    <property type="project" value="UniProtKB-SubCell"/>
</dbReference>
<dbReference type="GO" id="GO:0016024">
    <property type="term" value="P:CDP-diacylglycerol biosynthetic process"/>
    <property type="evidence" value="ECO:0007669"/>
    <property type="project" value="TreeGrafter"/>
</dbReference>
<proteinExistence type="inferred from homology"/>
<evidence type="ECO:0000256" key="21">
    <source>
        <dbReference type="ARBA" id="ARBA00032396"/>
    </source>
</evidence>
<feature type="transmembrane region" description="Helical" evidence="24">
    <location>
        <begin position="172"/>
        <end position="197"/>
    </location>
</feature>
<dbReference type="AlphaFoldDB" id="A0A4Q1CJA9"/>
<evidence type="ECO:0000256" key="5">
    <source>
        <dbReference type="ARBA" id="ARBA00010185"/>
    </source>
</evidence>
<evidence type="ECO:0000313" key="26">
    <source>
        <dbReference type="Proteomes" id="UP000290204"/>
    </source>
</evidence>
<evidence type="ECO:0000256" key="7">
    <source>
        <dbReference type="ARBA" id="ARBA00019373"/>
    </source>
</evidence>
<reference evidence="25 26" key="1">
    <citation type="submission" date="2019-01" db="EMBL/GenBank/DDBJ databases">
        <title>Lacibacter sp. strain TTM-7.</title>
        <authorList>
            <person name="Chen W.-M."/>
        </authorList>
    </citation>
    <scope>NUCLEOTIDE SEQUENCE [LARGE SCALE GENOMIC DNA]</scope>
    <source>
        <strain evidence="25 26">TTM-7</strain>
    </source>
</reference>
<evidence type="ECO:0000256" key="9">
    <source>
        <dbReference type="ARBA" id="ARBA00022516"/>
    </source>
</evidence>
<comment type="pathway">
    <text evidence="3">Phospholipid metabolism; CDP-diacylglycerol biosynthesis; CDP-diacylglycerol from sn-glycerol 3-phosphate: step 3/3.</text>
</comment>
<evidence type="ECO:0000256" key="6">
    <source>
        <dbReference type="ARBA" id="ARBA00012487"/>
    </source>
</evidence>
<keyword evidence="11 24" id="KW-0812">Transmembrane</keyword>
<dbReference type="Pfam" id="PF01148">
    <property type="entry name" value="CTP_transf_1"/>
    <property type="match status" value="1"/>
</dbReference>
<sequence>MAFNWQTFKTRALTAVLFVVIMLFGLLWNKWSFLALFSVIHFGCWFEYQKLVGLIDKGYQTINPFHKYGVMIGGYGLMLFLTADWFLTETISLHSIGWMLMLAGFLLVPISELLFSKQFNLKYIAHSLFGLVYISLSWALLMHLRSGALWMPHNGEDTFSNISTLLAKVSGYAVPLMIIGSIWINDTMAYIVGSLIGKTPLSAISPKKTWEGTVGGIILAVAVMWGLGSLSQSSSAWLWAVIAFIAAITGTVGDLLESKLKRLANVKDSGSFMPGHGGFLDRFDSLLVAVPFVWLLLKIIS</sequence>
<keyword evidence="12 25" id="KW-0548">Nucleotidyltransferase</keyword>
<evidence type="ECO:0000256" key="11">
    <source>
        <dbReference type="ARBA" id="ARBA00022692"/>
    </source>
</evidence>
<evidence type="ECO:0000256" key="17">
    <source>
        <dbReference type="ARBA" id="ARBA00023264"/>
    </source>
</evidence>
<dbReference type="RefSeq" id="WP_129130364.1">
    <property type="nucleotide sequence ID" value="NZ_SDHW01000002.1"/>
</dbReference>
<evidence type="ECO:0000313" key="25">
    <source>
        <dbReference type="EMBL" id="RXK60404.1"/>
    </source>
</evidence>
<evidence type="ECO:0000256" key="8">
    <source>
        <dbReference type="ARBA" id="ARBA00022475"/>
    </source>
</evidence>
<comment type="pathway">
    <text evidence="4">Lipid metabolism.</text>
</comment>
<feature type="transmembrane region" description="Helical" evidence="24">
    <location>
        <begin position="93"/>
        <end position="115"/>
    </location>
</feature>
<dbReference type="Proteomes" id="UP000290204">
    <property type="component" value="Unassembled WGS sequence"/>
</dbReference>
<keyword evidence="26" id="KW-1185">Reference proteome</keyword>
<keyword evidence="8" id="KW-1003">Cell membrane</keyword>
<evidence type="ECO:0000256" key="10">
    <source>
        <dbReference type="ARBA" id="ARBA00022679"/>
    </source>
</evidence>
<dbReference type="PANTHER" id="PTHR46382:SF1">
    <property type="entry name" value="PHOSPHATIDATE CYTIDYLYLTRANSFERASE"/>
    <property type="match status" value="1"/>
</dbReference>
<dbReference type="PANTHER" id="PTHR46382">
    <property type="entry name" value="PHOSPHATIDATE CYTIDYLYLTRANSFERASE"/>
    <property type="match status" value="1"/>
</dbReference>
<feature type="transmembrane region" description="Helical" evidence="24">
    <location>
        <begin position="34"/>
        <end position="56"/>
    </location>
</feature>
<feature type="transmembrane region" description="Helical" evidence="24">
    <location>
        <begin position="127"/>
        <end position="152"/>
    </location>
</feature>
<evidence type="ECO:0000256" key="1">
    <source>
        <dbReference type="ARBA" id="ARBA00001698"/>
    </source>
</evidence>
<keyword evidence="14" id="KW-0443">Lipid metabolism</keyword>
<evidence type="ECO:0000256" key="14">
    <source>
        <dbReference type="ARBA" id="ARBA00023098"/>
    </source>
</evidence>
<keyword evidence="9" id="KW-0444">Lipid biosynthesis</keyword>
<evidence type="ECO:0000256" key="4">
    <source>
        <dbReference type="ARBA" id="ARBA00005189"/>
    </source>
</evidence>
<keyword evidence="16" id="KW-0594">Phospholipid biosynthesis</keyword>
<evidence type="ECO:0000256" key="3">
    <source>
        <dbReference type="ARBA" id="ARBA00005119"/>
    </source>
</evidence>
<feature type="transmembrane region" description="Helical" evidence="24">
    <location>
        <begin position="236"/>
        <end position="256"/>
    </location>
</feature>
<name>A0A4Q1CJA9_9BACT</name>
<dbReference type="OrthoDB" id="9799199at2"/>
<gene>
    <name evidence="25" type="ORF">ESA94_08000</name>
</gene>
<keyword evidence="10 25" id="KW-0808">Transferase</keyword>
<comment type="subcellular location">
    <subcellularLocation>
        <location evidence="2">Cell membrane</location>
        <topology evidence="2">Multi-pass membrane protein</topology>
    </subcellularLocation>
</comment>
<comment type="caution">
    <text evidence="25">The sequence shown here is derived from an EMBL/GenBank/DDBJ whole genome shotgun (WGS) entry which is preliminary data.</text>
</comment>
<feature type="transmembrane region" description="Helical" evidence="24">
    <location>
        <begin position="68"/>
        <end position="87"/>
    </location>
</feature>
<evidence type="ECO:0000256" key="19">
    <source>
        <dbReference type="ARBA" id="ARBA00031825"/>
    </source>
</evidence>
<organism evidence="25 26">
    <name type="scientific">Lacibacter luteus</name>
    <dbReference type="NCBI Taxonomy" id="2508719"/>
    <lineage>
        <taxon>Bacteria</taxon>
        <taxon>Pseudomonadati</taxon>
        <taxon>Bacteroidota</taxon>
        <taxon>Chitinophagia</taxon>
        <taxon>Chitinophagales</taxon>
        <taxon>Chitinophagaceae</taxon>
        <taxon>Lacibacter</taxon>
    </lineage>
</organism>
<evidence type="ECO:0000256" key="12">
    <source>
        <dbReference type="ARBA" id="ARBA00022695"/>
    </source>
</evidence>
<evidence type="ECO:0000256" key="2">
    <source>
        <dbReference type="ARBA" id="ARBA00004651"/>
    </source>
</evidence>
<evidence type="ECO:0000256" key="22">
    <source>
        <dbReference type="ARBA" id="ARBA00032743"/>
    </source>
</evidence>
<feature type="transmembrane region" description="Helical" evidence="24">
    <location>
        <begin position="12"/>
        <end position="28"/>
    </location>
</feature>
<dbReference type="EC" id="2.7.7.41" evidence="6"/>
<keyword evidence="17" id="KW-1208">Phospholipid metabolism</keyword>
<evidence type="ECO:0000256" key="18">
    <source>
        <dbReference type="ARBA" id="ARBA00029893"/>
    </source>
</evidence>
<evidence type="ECO:0000256" key="15">
    <source>
        <dbReference type="ARBA" id="ARBA00023136"/>
    </source>
</evidence>
<evidence type="ECO:0000256" key="23">
    <source>
        <dbReference type="ARBA" id="ARBA00033406"/>
    </source>
</evidence>
<evidence type="ECO:0000256" key="24">
    <source>
        <dbReference type="SAM" id="Phobius"/>
    </source>
</evidence>
<dbReference type="GO" id="GO:0004605">
    <property type="term" value="F:phosphatidate cytidylyltransferase activity"/>
    <property type="evidence" value="ECO:0007669"/>
    <property type="project" value="UniProtKB-EC"/>
</dbReference>
<comment type="similarity">
    <text evidence="5">Belongs to the CDS family.</text>
</comment>
<protein>
    <recommendedName>
        <fullName evidence="7">Phosphatidate cytidylyltransferase</fullName>
        <ecNumber evidence="6">2.7.7.41</ecNumber>
    </recommendedName>
    <alternativeName>
        <fullName evidence="20">CDP-DAG synthase</fullName>
    </alternativeName>
    <alternativeName>
        <fullName evidence="22">CDP-DG synthase</fullName>
    </alternativeName>
    <alternativeName>
        <fullName evidence="18">CDP-diacylglycerol synthase</fullName>
    </alternativeName>
    <alternativeName>
        <fullName evidence="21">CDP-diglyceride pyrophosphorylase</fullName>
    </alternativeName>
    <alternativeName>
        <fullName evidence="23">CDP-diglyceride synthase</fullName>
    </alternativeName>
    <alternativeName>
        <fullName evidence="19">CTP:phosphatidate cytidylyltransferase</fullName>
    </alternativeName>
</protein>
<accession>A0A4Q1CJA9</accession>
<keyword evidence="13 24" id="KW-1133">Transmembrane helix</keyword>
<comment type="catalytic activity">
    <reaction evidence="1">
        <text>a 1,2-diacyl-sn-glycero-3-phosphate + CTP + H(+) = a CDP-1,2-diacyl-sn-glycerol + diphosphate</text>
        <dbReference type="Rhea" id="RHEA:16229"/>
        <dbReference type="ChEBI" id="CHEBI:15378"/>
        <dbReference type="ChEBI" id="CHEBI:33019"/>
        <dbReference type="ChEBI" id="CHEBI:37563"/>
        <dbReference type="ChEBI" id="CHEBI:58332"/>
        <dbReference type="ChEBI" id="CHEBI:58608"/>
        <dbReference type="EC" id="2.7.7.41"/>
    </reaction>
</comment>